<dbReference type="GO" id="GO:0009753">
    <property type="term" value="P:response to jasmonic acid"/>
    <property type="evidence" value="ECO:0007669"/>
    <property type="project" value="EnsemblPlants"/>
</dbReference>
<keyword evidence="2" id="KW-0460">Magnesium</keyword>
<dbReference type="InterPro" id="IPR005630">
    <property type="entry name" value="Terpene_synthase_metal-bd"/>
</dbReference>
<feature type="compositionally biased region" description="Basic residues" evidence="4">
    <location>
        <begin position="1"/>
        <end position="11"/>
    </location>
</feature>
<dbReference type="CDD" id="cd00684">
    <property type="entry name" value="Terpene_cyclase_plant_C1"/>
    <property type="match status" value="1"/>
</dbReference>
<dbReference type="GO" id="GO:0009625">
    <property type="term" value="P:response to insect"/>
    <property type="evidence" value="ECO:0007669"/>
    <property type="project" value="EnsemblPlants"/>
</dbReference>
<dbReference type="STRING" id="81972.D7MCC2"/>
<evidence type="ECO:0000259" key="5">
    <source>
        <dbReference type="Pfam" id="PF01397"/>
    </source>
</evidence>
<dbReference type="Gramene" id="fgenesh2_kg.7__2635__AT4G16740.1">
    <property type="protein sequence ID" value="fgenesh2_kg.7__2635__AT4G16740.1"/>
    <property type="gene ID" value="fgenesh2_kg.7__2635__AT4G16740.1"/>
</dbReference>
<dbReference type="InterPro" id="IPR036965">
    <property type="entry name" value="Terpene_synth_N_sf"/>
</dbReference>
<evidence type="ECO:0000313" key="7">
    <source>
        <dbReference type="EMBL" id="EFH46393.1"/>
    </source>
</evidence>
<sequence>MPKRHVQPRFTRKAESKTPSQPLVARRSANYQPSLWEHEYLLSLGNTYVKEADNIERVMLLKQEVSKMLNETEGLLEQLELVDTLQRLGVSYHFEREIKKTLTNVHVKHVRAHQKRIDRWEDLYATALEFRLLRQHGFSIAEDVLDRNIGDDLDDTDIKGILSLYEASYLSTRIDTKLKETICYTTKRLRKFVEVNKSENKYYTLRRMVIHALEMPYHRRVGRLEARWYIDVYGERHDLNPILLEFAKLDFNFVQAIHQDELKSLSSWWSKTGLTKHLDFVRDRITESYFSSVGVIYEPEFAYHRQMLTKVFMLITTIDDIYDIYGTLEELQLFTTIVEKWDVNRLEELPKYMKLCFLCLVNEINQIGYFVLRDKGFNVIPYLKKIPMNYLPNSLLLSFKWADMCTTFLKEAMWYKSGYKPNFEEYMQNGWISSSVPTILLHLFCLFSDQALDILVSYNHSVVRSSATILRLANDLATSSVSHGGISERRHYEIRTMQSHARIDIQGTIGVAWDDLNLEKRSCNLHQGFVGAAVNLGRVAQCVYQYGDGHGCPDKAKTVNHVRSLLVHPVPLN</sequence>
<dbReference type="InterPro" id="IPR008930">
    <property type="entry name" value="Terpenoid_cyclase/PrenylTrfase"/>
</dbReference>
<dbReference type="Pfam" id="PF01397">
    <property type="entry name" value="Terpene_synth"/>
    <property type="match status" value="1"/>
</dbReference>
<dbReference type="GO" id="GO:0052578">
    <property type="term" value="F:alpha-farnesene synthase activity"/>
    <property type="evidence" value="ECO:0007669"/>
    <property type="project" value="EnsemblPlants"/>
</dbReference>
<keyword evidence="3" id="KW-0464">Manganese</keyword>
<dbReference type="EMBL" id="GL348719">
    <property type="protein sequence ID" value="EFH46393.1"/>
    <property type="molecule type" value="Genomic_DNA"/>
</dbReference>
<dbReference type="InterPro" id="IPR050148">
    <property type="entry name" value="Terpene_synthase-like"/>
</dbReference>
<dbReference type="SUPFAM" id="SSF48239">
    <property type="entry name" value="Terpenoid cyclases/Protein prenyltransferases"/>
    <property type="match status" value="1"/>
</dbReference>
<evidence type="ECO:0000259" key="6">
    <source>
        <dbReference type="Pfam" id="PF03936"/>
    </source>
</evidence>
<dbReference type="InterPro" id="IPR034741">
    <property type="entry name" value="Terpene_cyclase-like_1_C"/>
</dbReference>
<evidence type="ECO:0000256" key="4">
    <source>
        <dbReference type="SAM" id="MobiDB-lite"/>
    </source>
</evidence>
<dbReference type="SFLD" id="SFLDG01019">
    <property type="entry name" value="Terpene_Cyclase_Like_1_C_Termi"/>
    <property type="match status" value="1"/>
</dbReference>
<evidence type="ECO:0000313" key="8">
    <source>
        <dbReference type="Proteomes" id="UP000008694"/>
    </source>
</evidence>
<feature type="region of interest" description="Disordered" evidence="4">
    <location>
        <begin position="1"/>
        <end position="23"/>
    </location>
</feature>
<dbReference type="GO" id="GO:0050551">
    <property type="term" value="F:myrcene synthase activity"/>
    <property type="evidence" value="ECO:0007669"/>
    <property type="project" value="EnsemblPlants"/>
</dbReference>
<dbReference type="HOGENOM" id="CLU_003125_7_1_1"/>
<protein>
    <submittedName>
        <fullName evidence="7">ATTPS03</fullName>
    </submittedName>
</protein>
<evidence type="ECO:0000256" key="2">
    <source>
        <dbReference type="ARBA" id="ARBA00022842"/>
    </source>
</evidence>
<evidence type="ECO:0000256" key="1">
    <source>
        <dbReference type="ARBA" id="ARBA00022723"/>
    </source>
</evidence>
<dbReference type="GO" id="GO:0034768">
    <property type="term" value="F:(E)-beta-ocimene synthase activity"/>
    <property type="evidence" value="ECO:0007669"/>
    <property type="project" value="EnsemblPlants"/>
</dbReference>
<dbReference type="AlphaFoldDB" id="D7MCC2"/>
<dbReference type="GO" id="GO:0080027">
    <property type="term" value="P:response to herbivore"/>
    <property type="evidence" value="ECO:0007669"/>
    <property type="project" value="EnsemblPlants"/>
</dbReference>
<keyword evidence="8" id="KW-1185">Reference proteome</keyword>
<dbReference type="GO" id="GO:0009611">
    <property type="term" value="P:response to wounding"/>
    <property type="evidence" value="ECO:0007669"/>
    <property type="project" value="EnsemblPlants"/>
</dbReference>
<feature type="domain" description="Terpene synthase metal-binding" evidence="6">
    <location>
        <begin position="271"/>
        <end position="480"/>
    </location>
</feature>
<dbReference type="eggNOG" id="ENOG502QUH3">
    <property type="taxonomic scope" value="Eukaryota"/>
</dbReference>
<dbReference type="InterPro" id="IPR001906">
    <property type="entry name" value="Terpene_synth_N"/>
</dbReference>
<organism evidence="8">
    <name type="scientific">Arabidopsis lyrata subsp. lyrata</name>
    <name type="common">Lyre-leaved rock-cress</name>
    <dbReference type="NCBI Taxonomy" id="81972"/>
    <lineage>
        <taxon>Eukaryota</taxon>
        <taxon>Viridiplantae</taxon>
        <taxon>Streptophyta</taxon>
        <taxon>Embryophyta</taxon>
        <taxon>Tracheophyta</taxon>
        <taxon>Spermatophyta</taxon>
        <taxon>Magnoliopsida</taxon>
        <taxon>eudicotyledons</taxon>
        <taxon>Gunneridae</taxon>
        <taxon>Pentapetalae</taxon>
        <taxon>rosids</taxon>
        <taxon>malvids</taxon>
        <taxon>Brassicales</taxon>
        <taxon>Brassicaceae</taxon>
        <taxon>Camelineae</taxon>
        <taxon>Arabidopsis</taxon>
    </lineage>
</organism>
<dbReference type="InterPro" id="IPR044814">
    <property type="entry name" value="Terpene_cyclase_plant_C1"/>
</dbReference>
<dbReference type="PANTHER" id="PTHR31225:SF255">
    <property type="entry name" value="TERPENOID SYNTHASE 3, CHLOROPLASTIC"/>
    <property type="match status" value="1"/>
</dbReference>
<evidence type="ECO:0000256" key="3">
    <source>
        <dbReference type="ARBA" id="ARBA00023211"/>
    </source>
</evidence>
<dbReference type="InterPro" id="IPR008949">
    <property type="entry name" value="Isoprenoid_synthase_dom_sf"/>
</dbReference>
<dbReference type="GO" id="GO:0005829">
    <property type="term" value="C:cytosol"/>
    <property type="evidence" value="ECO:0007669"/>
    <property type="project" value="EnsemblPlants"/>
</dbReference>
<feature type="domain" description="Terpene synthase N-terminal" evidence="5">
    <location>
        <begin position="36"/>
        <end position="213"/>
    </location>
</feature>
<dbReference type="Proteomes" id="UP000008694">
    <property type="component" value="Unassembled WGS sequence"/>
</dbReference>
<reference evidence="8" key="1">
    <citation type="journal article" date="2011" name="Nat. Genet.">
        <title>The Arabidopsis lyrata genome sequence and the basis of rapid genome size change.</title>
        <authorList>
            <person name="Hu T.T."/>
            <person name="Pattyn P."/>
            <person name="Bakker E.G."/>
            <person name="Cao J."/>
            <person name="Cheng J.-F."/>
            <person name="Clark R.M."/>
            <person name="Fahlgren N."/>
            <person name="Fawcett J.A."/>
            <person name="Grimwood J."/>
            <person name="Gundlach H."/>
            <person name="Haberer G."/>
            <person name="Hollister J.D."/>
            <person name="Ossowski S."/>
            <person name="Ottilar R.P."/>
            <person name="Salamov A.A."/>
            <person name="Schneeberger K."/>
            <person name="Spannagl M."/>
            <person name="Wang X."/>
            <person name="Yang L."/>
            <person name="Nasrallah M.E."/>
            <person name="Bergelson J."/>
            <person name="Carrington J.C."/>
            <person name="Gaut B.S."/>
            <person name="Schmutz J."/>
            <person name="Mayer K.F.X."/>
            <person name="Van de Peer Y."/>
            <person name="Grigoriev I.V."/>
            <person name="Nordborg M."/>
            <person name="Weigel D."/>
            <person name="Guo Y.-L."/>
        </authorList>
    </citation>
    <scope>NUCLEOTIDE SEQUENCE [LARGE SCALE GENOMIC DNA]</scope>
    <source>
        <strain evidence="8">cv. MN47</strain>
    </source>
</reference>
<dbReference type="GO" id="GO:0000287">
    <property type="term" value="F:magnesium ion binding"/>
    <property type="evidence" value="ECO:0007669"/>
    <property type="project" value="InterPro"/>
</dbReference>
<keyword evidence="1" id="KW-0479">Metal-binding</keyword>
<dbReference type="GO" id="GO:0016102">
    <property type="term" value="P:diterpenoid biosynthetic process"/>
    <property type="evidence" value="ECO:0007669"/>
    <property type="project" value="InterPro"/>
</dbReference>
<dbReference type="SFLD" id="SFLDS00005">
    <property type="entry name" value="Isoprenoid_Synthase_Type_I"/>
    <property type="match status" value="1"/>
</dbReference>
<dbReference type="Pfam" id="PF03936">
    <property type="entry name" value="Terpene_synth_C"/>
    <property type="match status" value="1"/>
</dbReference>
<accession>D7MCC2</accession>
<dbReference type="Gene3D" id="1.10.600.10">
    <property type="entry name" value="Farnesyl Diphosphate Synthase"/>
    <property type="match status" value="1"/>
</dbReference>
<dbReference type="PANTHER" id="PTHR31225">
    <property type="entry name" value="OS04G0344100 PROTEIN-RELATED"/>
    <property type="match status" value="1"/>
</dbReference>
<proteinExistence type="predicted"/>
<dbReference type="SUPFAM" id="SSF48576">
    <property type="entry name" value="Terpenoid synthases"/>
    <property type="match status" value="1"/>
</dbReference>
<dbReference type="Gene3D" id="1.50.10.130">
    <property type="entry name" value="Terpene synthase, N-terminal domain"/>
    <property type="match status" value="1"/>
</dbReference>
<name>D7MCC2_ARALL</name>
<gene>
    <name evidence="7" type="ORF">ARALYDRAFT_493202</name>
</gene>
<dbReference type="GO" id="GO:0016106">
    <property type="term" value="P:sesquiterpenoid biosynthetic process"/>
    <property type="evidence" value="ECO:0007669"/>
    <property type="project" value="EnsemblPlants"/>
</dbReference>